<accession>A0AAU9M635</accession>
<feature type="compositionally biased region" description="Polar residues" evidence="1">
    <location>
        <begin position="46"/>
        <end position="58"/>
    </location>
</feature>
<protein>
    <submittedName>
        <fullName evidence="2">Uncharacterized protein</fullName>
    </submittedName>
</protein>
<feature type="region of interest" description="Disordered" evidence="1">
    <location>
        <begin position="1"/>
        <end position="75"/>
    </location>
</feature>
<dbReference type="Proteomes" id="UP001157418">
    <property type="component" value="Unassembled WGS sequence"/>
</dbReference>
<sequence>MSNTSSQALGSADESGYVTARPKVNRDSSTDPTEDSSIGLEIGEEVSSQALTEETSAPSIPEPLRQPTPQPPVYGLYHWRTARKSAPIPREVLRFERPEPVPAPPALRNKCPEPSQPRPPVIGMPYTRAPEMTCQERRSMKAMARDLHDARSRIAFHHHDIADMSDVVDAVYGYAYSA</sequence>
<proteinExistence type="predicted"/>
<dbReference type="EMBL" id="CAKMRJ010001112">
    <property type="protein sequence ID" value="CAH1422187.1"/>
    <property type="molecule type" value="Genomic_DNA"/>
</dbReference>
<comment type="caution">
    <text evidence="2">The sequence shown here is derived from an EMBL/GenBank/DDBJ whole genome shotgun (WGS) entry which is preliminary data.</text>
</comment>
<reference evidence="2 3" key="1">
    <citation type="submission" date="2022-01" db="EMBL/GenBank/DDBJ databases">
        <authorList>
            <person name="Xiong W."/>
            <person name="Schranz E."/>
        </authorList>
    </citation>
    <scope>NUCLEOTIDE SEQUENCE [LARGE SCALE GENOMIC DNA]</scope>
</reference>
<gene>
    <name evidence="2" type="ORF">LVIROSA_LOCUS9537</name>
</gene>
<feature type="region of interest" description="Disordered" evidence="1">
    <location>
        <begin position="96"/>
        <end position="126"/>
    </location>
</feature>
<feature type="compositionally biased region" description="Pro residues" evidence="1">
    <location>
        <begin position="60"/>
        <end position="72"/>
    </location>
</feature>
<organism evidence="2 3">
    <name type="scientific">Lactuca virosa</name>
    <dbReference type="NCBI Taxonomy" id="75947"/>
    <lineage>
        <taxon>Eukaryota</taxon>
        <taxon>Viridiplantae</taxon>
        <taxon>Streptophyta</taxon>
        <taxon>Embryophyta</taxon>
        <taxon>Tracheophyta</taxon>
        <taxon>Spermatophyta</taxon>
        <taxon>Magnoliopsida</taxon>
        <taxon>eudicotyledons</taxon>
        <taxon>Gunneridae</taxon>
        <taxon>Pentapetalae</taxon>
        <taxon>asterids</taxon>
        <taxon>campanulids</taxon>
        <taxon>Asterales</taxon>
        <taxon>Asteraceae</taxon>
        <taxon>Cichorioideae</taxon>
        <taxon>Cichorieae</taxon>
        <taxon>Lactucinae</taxon>
        <taxon>Lactuca</taxon>
    </lineage>
</organism>
<dbReference type="AlphaFoldDB" id="A0AAU9M635"/>
<evidence type="ECO:0000313" key="3">
    <source>
        <dbReference type="Proteomes" id="UP001157418"/>
    </source>
</evidence>
<evidence type="ECO:0000256" key="1">
    <source>
        <dbReference type="SAM" id="MobiDB-lite"/>
    </source>
</evidence>
<name>A0AAU9M635_9ASTR</name>
<evidence type="ECO:0000313" key="2">
    <source>
        <dbReference type="EMBL" id="CAH1422187.1"/>
    </source>
</evidence>
<keyword evidence="3" id="KW-1185">Reference proteome</keyword>